<dbReference type="GO" id="GO:0005890">
    <property type="term" value="C:sodium:potassium-exchanging ATPase complex"/>
    <property type="evidence" value="ECO:0007669"/>
    <property type="project" value="InterPro"/>
</dbReference>
<evidence type="ECO:0000313" key="9">
    <source>
        <dbReference type="Proteomes" id="UP000030746"/>
    </source>
</evidence>
<keyword evidence="6 7" id="KW-0472">Membrane</keyword>
<dbReference type="STRING" id="225164.V3ZDQ2"/>
<comment type="similarity">
    <text evidence="2">Belongs to the X(+)/potassium ATPases subunit beta family.</text>
</comment>
<feature type="transmembrane region" description="Helical" evidence="7">
    <location>
        <begin position="54"/>
        <end position="73"/>
    </location>
</feature>
<dbReference type="OrthoDB" id="5912413at2759"/>
<comment type="subcellular location">
    <subcellularLocation>
        <location evidence="1">Membrane</location>
        <topology evidence="1">Single-pass type II membrane protein</topology>
    </subcellularLocation>
</comment>
<dbReference type="GO" id="GO:0030007">
    <property type="term" value="P:intracellular potassium ion homeostasis"/>
    <property type="evidence" value="ECO:0007669"/>
    <property type="project" value="TreeGrafter"/>
</dbReference>
<dbReference type="AlphaFoldDB" id="V3ZDQ2"/>
<dbReference type="GO" id="GO:0036376">
    <property type="term" value="P:sodium ion export across plasma membrane"/>
    <property type="evidence" value="ECO:0007669"/>
    <property type="project" value="TreeGrafter"/>
</dbReference>
<name>V3ZDQ2_LOTGI</name>
<evidence type="ECO:0000256" key="5">
    <source>
        <dbReference type="ARBA" id="ARBA00022989"/>
    </source>
</evidence>
<organism evidence="8 9">
    <name type="scientific">Lottia gigantea</name>
    <name type="common">Giant owl limpet</name>
    <dbReference type="NCBI Taxonomy" id="225164"/>
    <lineage>
        <taxon>Eukaryota</taxon>
        <taxon>Metazoa</taxon>
        <taxon>Spiralia</taxon>
        <taxon>Lophotrochozoa</taxon>
        <taxon>Mollusca</taxon>
        <taxon>Gastropoda</taxon>
        <taxon>Patellogastropoda</taxon>
        <taxon>Lottioidea</taxon>
        <taxon>Lottiidae</taxon>
        <taxon>Lottia</taxon>
    </lineage>
</organism>
<evidence type="ECO:0000256" key="2">
    <source>
        <dbReference type="ARBA" id="ARBA00005876"/>
    </source>
</evidence>
<sequence>MSGGYVAVTKASLTNDFDPDNVENIQFYRPRRGGFSLKNICDCLRNQSLLVKGLIGFAIVFGIIMTIIIVMSVKRSSSPEQTLENHSYPNYRNKKYGLQFYPQPEDESILINFRPMTYASYKHYYNMLNGILHDYNILNQQNPEKYVDCSDKNAPGDKVCKFPSTKLGKCTTNHEYGYHEGNPCVLFKLMLPPNMKPTSALSGKSELGERWSSNSIGISCKGQTPEDDENIGKKYLKNIPPIQYFPSAGFPTFYYRHLNNGTEFLDPLVMVKFNTVADHHFVNIECKAWLEDIDGLKSEDFISKFAFYIH</sequence>
<dbReference type="RefSeq" id="XP_009060281.1">
    <property type="nucleotide sequence ID" value="XM_009062033.1"/>
</dbReference>
<dbReference type="PANTHER" id="PTHR11523:SF28">
    <property type="entry name" value="NA_K-ATPASE BETA SUBUNIT ISOFORM 4-RELATED"/>
    <property type="match status" value="1"/>
</dbReference>
<evidence type="ECO:0000256" key="6">
    <source>
        <dbReference type="ARBA" id="ARBA00023136"/>
    </source>
</evidence>
<evidence type="ECO:0000313" key="8">
    <source>
        <dbReference type="EMBL" id="ESO89248.1"/>
    </source>
</evidence>
<dbReference type="InterPro" id="IPR038702">
    <property type="entry name" value="Na/K_ATPase_sub_beta_sf"/>
</dbReference>
<evidence type="ECO:0008006" key="10">
    <source>
        <dbReference type="Google" id="ProtNLM"/>
    </source>
</evidence>
<protein>
    <recommendedName>
        <fullName evidence="10">Sodium/potassium-transporting ATPase subunit beta</fullName>
    </recommendedName>
</protein>
<reference evidence="8 9" key="1">
    <citation type="journal article" date="2013" name="Nature">
        <title>Insights into bilaterian evolution from three spiralian genomes.</title>
        <authorList>
            <person name="Simakov O."/>
            <person name="Marletaz F."/>
            <person name="Cho S.J."/>
            <person name="Edsinger-Gonzales E."/>
            <person name="Havlak P."/>
            <person name="Hellsten U."/>
            <person name="Kuo D.H."/>
            <person name="Larsson T."/>
            <person name="Lv J."/>
            <person name="Arendt D."/>
            <person name="Savage R."/>
            <person name="Osoegawa K."/>
            <person name="de Jong P."/>
            <person name="Grimwood J."/>
            <person name="Chapman J.A."/>
            <person name="Shapiro H."/>
            <person name="Aerts A."/>
            <person name="Otillar R.P."/>
            <person name="Terry A.Y."/>
            <person name="Boore J.L."/>
            <person name="Grigoriev I.V."/>
            <person name="Lindberg D.R."/>
            <person name="Seaver E.C."/>
            <person name="Weisblat D.A."/>
            <person name="Putnam N.H."/>
            <person name="Rokhsar D.S."/>
        </authorList>
    </citation>
    <scope>NUCLEOTIDE SEQUENCE [LARGE SCALE GENOMIC DNA]</scope>
</reference>
<dbReference type="HOGENOM" id="CLU_898001_0_0_1"/>
<dbReference type="KEGG" id="lgi:LOTGIDRAFT_229134"/>
<dbReference type="Proteomes" id="UP000030746">
    <property type="component" value="Unassembled WGS sequence"/>
</dbReference>
<dbReference type="GO" id="GO:0006883">
    <property type="term" value="P:intracellular sodium ion homeostasis"/>
    <property type="evidence" value="ECO:0007669"/>
    <property type="project" value="TreeGrafter"/>
</dbReference>
<evidence type="ECO:0000256" key="7">
    <source>
        <dbReference type="SAM" id="Phobius"/>
    </source>
</evidence>
<evidence type="ECO:0000256" key="3">
    <source>
        <dbReference type="ARBA" id="ARBA00022692"/>
    </source>
</evidence>
<accession>V3ZDQ2</accession>
<evidence type="ECO:0000256" key="1">
    <source>
        <dbReference type="ARBA" id="ARBA00004606"/>
    </source>
</evidence>
<keyword evidence="9" id="KW-1185">Reference proteome</keyword>
<gene>
    <name evidence="8" type="ORF">LOTGIDRAFT_229134</name>
</gene>
<proteinExistence type="inferred from homology"/>
<dbReference type="GO" id="GO:1990573">
    <property type="term" value="P:potassium ion import across plasma membrane"/>
    <property type="evidence" value="ECO:0007669"/>
    <property type="project" value="TreeGrafter"/>
</dbReference>
<evidence type="ECO:0000256" key="4">
    <source>
        <dbReference type="ARBA" id="ARBA00022968"/>
    </source>
</evidence>
<dbReference type="Pfam" id="PF00287">
    <property type="entry name" value="Na_K-ATPase"/>
    <property type="match status" value="1"/>
</dbReference>
<dbReference type="Gene3D" id="2.60.40.1660">
    <property type="entry name" value="Na, k-atpase alpha subunit"/>
    <property type="match status" value="1"/>
</dbReference>
<dbReference type="GO" id="GO:0001671">
    <property type="term" value="F:ATPase activator activity"/>
    <property type="evidence" value="ECO:0007669"/>
    <property type="project" value="TreeGrafter"/>
</dbReference>
<dbReference type="GeneID" id="20247906"/>
<keyword evidence="4" id="KW-0735">Signal-anchor</keyword>
<dbReference type="EMBL" id="KB202619">
    <property type="protein sequence ID" value="ESO89248.1"/>
    <property type="molecule type" value="Genomic_DNA"/>
</dbReference>
<dbReference type="PANTHER" id="PTHR11523">
    <property type="entry name" value="SODIUM/POTASSIUM-DEPENDENT ATPASE BETA SUBUNIT"/>
    <property type="match status" value="1"/>
</dbReference>
<keyword evidence="5 7" id="KW-1133">Transmembrane helix</keyword>
<dbReference type="CTD" id="20247906"/>
<keyword evidence="3 7" id="KW-0812">Transmembrane</keyword>
<dbReference type="InterPro" id="IPR000402">
    <property type="entry name" value="Na/K_ATPase_sub_beta"/>
</dbReference>
<dbReference type="OMA" id="IGDPTYY"/>